<dbReference type="EMBL" id="JBHSFP010000010">
    <property type="protein sequence ID" value="MFC4532582.1"/>
    <property type="molecule type" value="Genomic_DNA"/>
</dbReference>
<name>A0ABV9CIE8_9ACTN</name>
<comment type="caution">
    <text evidence="4">The sequence shown here is derived from an EMBL/GenBank/DDBJ whole genome shotgun (WGS) entry which is preliminary data.</text>
</comment>
<dbReference type="Pfam" id="PF20177">
    <property type="entry name" value="DUF6542"/>
    <property type="match status" value="1"/>
</dbReference>
<reference evidence="5" key="1">
    <citation type="journal article" date="2019" name="Int. J. Syst. Evol. Microbiol.">
        <title>The Global Catalogue of Microorganisms (GCM) 10K type strain sequencing project: providing services to taxonomists for standard genome sequencing and annotation.</title>
        <authorList>
            <consortium name="The Broad Institute Genomics Platform"/>
            <consortium name="The Broad Institute Genome Sequencing Center for Infectious Disease"/>
            <person name="Wu L."/>
            <person name="Ma J."/>
        </authorList>
    </citation>
    <scope>NUCLEOTIDE SEQUENCE [LARGE SCALE GENOMIC DNA]</scope>
    <source>
        <strain evidence="5">CGMCC 4.7132</strain>
    </source>
</reference>
<sequence>MAQERTRPGVRLTARGAVALIFVVTLASRPTGSMLIIGLVFCAVCLAAVLLVQPRDLLSLVVTPPLIFFVASLVSVVFGTFGAPSLLQALSLGLFTGMSAAAPWLFAGSALVLAVAWFRGLAGNVSELRAELRAGRAGAVAADADPAAHAAPAARRGRPDPQQAYVPEPEGYFEPRLYGSPREPKD</sequence>
<feature type="domain" description="DUF6542" evidence="3">
    <location>
        <begin position="11"/>
        <end position="122"/>
    </location>
</feature>
<feature type="transmembrane region" description="Helical" evidence="2">
    <location>
        <begin position="34"/>
        <end position="52"/>
    </location>
</feature>
<organism evidence="4 5">
    <name type="scientific">Sphaerisporangium dianthi</name>
    <dbReference type="NCBI Taxonomy" id="1436120"/>
    <lineage>
        <taxon>Bacteria</taxon>
        <taxon>Bacillati</taxon>
        <taxon>Actinomycetota</taxon>
        <taxon>Actinomycetes</taxon>
        <taxon>Streptosporangiales</taxon>
        <taxon>Streptosporangiaceae</taxon>
        <taxon>Sphaerisporangium</taxon>
    </lineage>
</organism>
<feature type="transmembrane region" description="Helical" evidence="2">
    <location>
        <begin position="57"/>
        <end position="81"/>
    </location>
</feature>
<evidence type="ECO:0000256" key="1">
    <source>
        <dbReference type="SAM" id="MobiDB-lite"/>
    </source>
</evidence>
<dbReference type="RefSeq" id="WP_380841422.1">
    <property type="nucleotide sequence ID" value="NZ_JBHSFP010000010.1"/>
</dbReference>
<evidence type="ECO:0000313" key="5">
    <source>
        <dbReference type="Proteomes" id="UP001596004"/>
    </source>
</evidence>
<keyword evidence="5" id="KW-1185">Reference proteome</keyword>
<protein>
    <submittedName>
        <fullName evidence="4">DUF6542 domain-containing protein</fullName>
    </submittedName>
</protein>
<keyword evidence="2" id="KW-1133">Transmembrane helix</keyword>
<feature type="transmembrane region" description="Helical" evidence="2">
    <location>
        <begin position="12"/>
        <end position="28"/>
    </location>
</feature>
<dbReference type="Proteomes" id="UP001596004">
    <property type="component" value="Unassembled WGS sequence"/>
</dbReference>
<feature type="region of interest" description="Disordered" evidence="1">
    <location>
        <begin position="142"/>
        <end position="186"/>
    </location>
</feature>
<proteinExistence type="predicted"/>
<evidence type="ECO:0000259" key="3">
    <source>
        <dbReference type="Pfam" id="PF20177"/>
    </source>
</evidence>
<accession>A0ABV9CIE8</accession>
<gene>
    <name evidence="4" type="ORF">ACFO60_17545</name>
</gene>
<feature type="compositionally biased region" description="Low complexity" evidence="1">
    <location>
        <begin position="142"/>
        <end position="154"/>
    </location>
</feature>
<evidence type="ECO:0000256" key="2">
    <source>
        <dbReference type="SAM" id="Phobius"/>
    </source>
</evidence>
<evidence type="ECO:0000313" key="4">
    <source>
        <dbReference type="EMBL" id="MFC4532582.1"/>
    </source>
</evidence>
<keyword evidence="2" id="KW-0472">Membrane</keyword>
<feature type="transmembrane region" description="Helical" evidence="2">
    <location>
        <begin position="101"/>
        <end position="122"/>
    </location>
</feature>
<keyword evidence="2" id="KW-0812">Transmembrane</keyword>
<dbReference type="InterPro" id="IPR046672">
    <property type="entry name" value="DUF6542"/>
</dbReference>